<keyword evidence="4" id="KW-1185">Reference proteome</keyword>
<accession>A0A512DNT0</accession>
<comment type="caution">
    <text evidence="3">The sequence shown here is derived from an EMBL/GenBank/DDBJ whole genome shotgun (WGS) entry which is preliminary data.</text>
</comment>
<name>A0A512DNT0_9PROT</name>
<evidence type="ECO:0000313" key="3">
    <source>
        <dbReference type="EMBL" id="GEO38144.1"/>
    </source>
</evidence>
<evidence type="ECO:0000256" key="2">
    <source>
        <dbReference type="SAM" id="Phobius"/>
    </source>
</evidence>
<keyword evidence="2" id="KW-0472">Membrane</keyword>
<dbReference type="Proteomes" id="UP000321523">
    <property type="component" value="Unassembled WGS sequence"/>
</dbReference>
<organism evidence="3 4">
    <name type="scientific">Skermanella aerolata</name>
    <dbReference type="NCBI Taxonomy" id="393310"/>
    <lineage>
        <taxon>Bacteria</taxon>
        <taxon>Pseudomonadati</taxon>
        <taxon>Pseudomonadota</taxon>
        <taxon>Alphaproteobacteria</taxon>
        <taxon>Rhodospirillales</taxon>
        <taxon>Azospirillaceae</taxon>
        <taxon>Skermanella</taxon>
    </lineage>
</organism>
<evidence type="ECO:0000313" key="4">
    <source>
        <dbReference type="Proteomes" id="UP000321523"/>
    </source>
</evidence>
<keyword evidence="2" id="KW-0812">Transmembrane</keyword>
<sequence>MTRYRYPSGPLLGDYARATAGLVLTGLPPLLLPLSPWVALPLAVAAGLFVLFAARTAQRHMTVIEMDNTGIYARGPLGGSIPWEHLAQVRLNYYSTRRDRGLGWMQLRLKGTGAGETVRIESTLDGFDEIAERVAGVARGKGIGMTDTTVSNFLAIGIDVESEPTGFPHGSTAGSFSTRETSTTEAQ</sequence>
<evidence type="ECO:0000256" key="1">
    <source>
        <dbReference type="SAM" id="MobiDB-lite"/>
    </source>
</evidence>
<dbReference type="EMBL" id="BJYZ01000009">
    <property type="protein sequence ID" value="GEO38144.1"/>
    <property type="molecule type" value="Genomic_DNA"/>
</dbReference>
<dbReference type="AlphaFoldDB" id="A0A512DNT0"/>
<proteinExistence type="predicted"/>
<keyword evidence="2" id="KW-1133">Transmembrane helix</keyword>
<feature type="region of interest" description="Disordered" evidence="1">
    <location>
        <begin position="164"/>
        <end position="187"/>
    </location>
</feature>
<reference evidence="3 4" key="1">
    <citation type="submission" date="2019-07" db="EMBL/GenBank/DDBJ databases">
        <title>Whole genome shotgun sequence of Skermanella aerolata NBRC 106429.</title>
        <authorList>
            <person name="Hosoyama A."/>
            <person name="Uohara A."/>
            <person name="Ohji S."/>
            <person name="Ichikawa N."/>
        </authorList>
    </citation>
    <scope>NUCLEOTIDE SEQUENCE [LARGE SCALE GENOMIC DNA]</scope>
    <source>
        <strain evidence="3 4">NBRC 106429</strain>
    </source>
</reference>
<protein>
    <submittedName>
        <fullName evidence="3">Uncharacterized protein</fullName>
    </submittedName>
</protein>
<gene>
    <name evidence="3" type="ORF">SAE02_22920</name>
</gene>
<feature type="compositionally biased region" description="Polar residues" evidence="1">
    <location>
        <begin position="172"/>
        <end position="187"/>
    </location>
</feature>
<dbReference type="RefSeq" id="WP_186818076.1">
    <property type="nucleotide sequence ID" value="NZ_BJYZ01000009.1"/>
</dbReference>
<feature type="transmembrane region" description="Helical" evidence="2">
    <location>
        <begin position="34"/>
        <end position="54"/>
    </location>
</feature>